<evidence type="ECO:0000313" key="2">
    <source>
        <dbReference type="Proteomes" id="UP001203297"/>
    </source>
</evidence>
<proteinExistence type="predicted"/>
<dbReference type="Proteomes" id="UP001203297">
    <property type="component" value="Unassembled WGS sequence"/>
</dbReference>
<keyword evidence="2" id="KW-1185">Reference proteome</keyword>
<reference evidence="1" key="1">
    <citation type="journal article" date="2022" name="New Phytol.">
        <title>Evolutionary transition to the ectomycorrhizal habit in the genomes of a hyperdiverse lineage of mushroom-forming fungi.</title>
        <authorList>
            <person name="Looney B."/>
            <person name="Miyauchi S."/>
            <person name="Morin E."/>
            <person name="Drula E."/>
            <person name="Courty P.E."/>
            <person name="Kohler A."/>
            <person name="Kuo A."/>
            <person name="LaButti K."/>
            <person name="Pangilinan J."/>
            <person name="Lipzen A."/>
            <person name="Riley R."/>
            <person name="Andreopoulos W."/>
            <person name="He G."/>
            <person name="Johnson J."/>
            <person name="Nolan M."/>
            <person name="Tritt A."/>
            <person name="Barry K.W."/>
            <person name="Grigoriev I.V."/>
            <person name="Nagy L.G."/>
            <person name="Hibbett D."/>
            <person name="Henrissat B."/>
            <person name="Matheny P.B."/>
            <person name="Labbe J."/>
            <person name="Martin F.M."/>
        </authorList>
    </citation>
    <scope>NUCLEOTIDE SEQUENCE</scope>
    <source>
        <strain evidence="1">BPL690</strain>
    </source>
</reference>
<dbReference type="AlphaFoldDB" id="A0AAD4LUA6"/>
<gene>
    <name evidence="1" type="ORF">B0F90DRAFT_1657879</name>
</gene>
<sequence length="52" mass="5536">MIQQQDQTINSIAGTLTTIAQQAGLMGSEIREHNECATFLLSRLVGLSSVGC</sequence>
<name>A0AAD4LUA6_9AGAM</name>
<comment type="caution">
    <text evidence="1">The sequence shown here is derived from an EMBL/GenBank/DDBJ whole genome shotgun (WGS) entry which is preliminary data.</text>
</comment>
<accession>A0AAD4LUA6</accession>
<dbReference type="Gene3D" id="1.20.5.110">
    <property type="match status" value="1"/>
</dbReference>
<dbReference type="EMBL" id="WTXG01000320">
    <property type="protein sequence ID" value="KAI0289411.1"/>
    <property type="molecule type" value="Genomic_DNA"/>
</dbReference>
<protein>
    <submittedName>
        <fullName evidence="1">Uncharacterized protein</fullName>
    </submittedName>
</protein>
<organism evidence="1 2">
    <name type="scientific">Multifurca ochricompacta</name>
    <dbReference type="NCBI Taxonomy" id="376703"/>
    <lineage>
        <taxon>Eukaryota</taxon>
        <taxon>Fungi</taxon>
        <taxon>Dikarya</taxon>
        <taxon>Basidiomycota</taxon>
        <taxon>Agaricomycotina</taxon>
        <taxon>Agaricomycetes</taxon>
        <taxon>Russulales</taxon>
        <taxon>Russulaceae</taxon>
        <taxon>Multifurca</taxon>
    </lineage>
</organism>
<evidence type="ECO:0000313" key="1">
    <source>
        <dbReference type="EMBL" id="KAI0289411.1"/>
    </source>
</evidence>